<dbReference type="AlphaFoldDB" id="A0A4U3MND8"/>
<comment type="caution">
    <text evidence="1">The sequence shown here is derived from an EMBL/GenBank/DDBJ whole genome shotgun (WGS) entry which is preliminary data.</text>
</comment>
<evidence type="ECO:0000313" key="1">
    <source>
        <dbReference type="EMBL" id="TKK90359.1"/>
    </source>
</evidence>
<dbReference type="Proteomes" id="UP000308705">
    <property type="component" value="Unassembled WGS sequence"/>
</dbReference>
<gene>
    <name evidence="1" type="ORF">FDA94_04960</name>
</gene>
<dbReference type="EMBL" id="SZQA01000003">
    <property type="protein sequence ID" value="TKK90359.1"/>
    <property type="molecule type" value="Genomic_DNA"/>
</dbReference>
<proteinExistence type="predicted"/>
<accession>A0A4U3MND8</accession>
<evidence type="ECO:0000313" key="2">
    <source>
        <dbReference type="Proteomes" id="UP000308705"/>
    </source>
</evidence>
<keyword evidence="2" id="KW-1185">Reference proteome</keyword>
<dbReference type="RefSeq" id="WP_137245833.1">
    <property type="nucleotide sequence ID" value="NZ_SZQA01000003.1"/>
</dbReference>
<organism evidence="1 2">
    <name type="scientific">Herbidospora galbida</name>
    <dbReference type="NCBI Taxonomy" id="2575442"/>
    <lineage>
        <taxon>Bacteria</taxon>
        <taxon>Bacillati</taxon>
        <taxon>Actinomycetota</taxon>
        <taxon>Actinomycetes</taxon>
        <taxon>Streptosporangiales</taxon>
        <taxon>Streptosporangiaceae</taxon>
        <taxon>Herbidospora</taxon>
    </lineage>
</organism>
<reference evidence="1 2" key="1">
    <citation type="submission" date="2019-04" db="EMBL/GenBank/DDBJ databases">
        <title>Herbidospora sp. NEAU-GS14.nov., a novel actinomycete isolated from soil.</title>
        <authorList>
            <person name="Han L."/>
        </authorList>
    </citation>
    <scope>NUCLEOTIDE SEQUENCE [LARGE SCALE GENOMIC DNA]</scope>
    <source>
        <strain evidence="1 2">NEAU-GS14</strain>
    </source>
</reference>
<sequence length="71" mass="7999">MLSPTPEVPETWRYLTSDVGRLWAWRKEAFDEAARDAGADSAVDADDLAALAREINRQEQVAERAREEHAS</sequence>
<name>A0A4U3MND8_9ACTN</name>
<protein>
    <submittedName>
        <fullName evidence="1">Uncharacterized protein</fullName>
    </submittedName>
</protein>